<comment type="caution">
    <text evidence="6">The sequence shown here is derived from an EMBL/GenBank/DDBJ whole genome shotgun (WGS) entry which is preliminary data.</text>
</comment>
<evidence type="ECO:0000256" key="4">
    <source>
        <dbReference type="SAM" id="MobiDB-lite"/>
    </source>
</evidence>
<keyword evidence="7" id="KW-1185">Reference proteome</keyword>
<sequence>MCHEPTIAALSERISDQAVFLAQTWVDLMKKIKEEMKRAQQQQSSNAKRLAAMDKEARRRDNLIRQLENKDRQREQFMKRTNEEINRLRKAQKEQARQARSAASSRVTPMRTAQSRMPRTPANRGHPPPEVAFSPKQAKMKWTFIEKRLNRLVTQKQTVGKMEEELGRQLEERTRLVDEITTLERRFVQVQDVQEREAVADQIDGCHLKLNYVQDQITEIQTAIVDMDGSKDGDAENSDEASDMGNIEGLIEHCSNLVEAKYLMQHLFNACLEHAVAAAKADSLNKESEARIQQLEQQSYINEQLLSTVIEDKTLTVMVE</sequence>
<dbReference type="PANTHER" id="PTHR47969">
    <property type="entry name" value="CHROMOSOME-ASSOCIATED KINESIN KIF4A-RELATED"/>
    <property type="match status" value="1"/>
</dbReference>
<dbReference type="Pfam" id="PF23203">
    <property type="entry name" value="KIF21A"/>
    <property type="match status" value="1"/>
</dbReference>
<dbReference type="GO" id="GO:0051231">
    <property type="term" value="P:spindle elongation"/>
    <property type="evidence" value="ECO:0007669"/>
    <property type="project" value="TreeGrafter"/>
</dbReference>
<keyword evidence="2" id="KW-0493">Microtubule</keyword>
<dbReference type="GO" id="GO:0003777">
    <property type="term" value="F:microtubule motor activity"/>
    <property type="evidence" value="ECO:0007669"/>
    <property type="project" value="InterPro"/>
</dbReference>
<gene>
    <name evidence="6" type="primary">Acey_s0415.g1064</name>
    <name evidence="6" type="ORF">Y032_0415g1064</name>
</gene>
<evidence type="ECO:0000256" key="3">
    <source>
        <dbReference type="ARBA" id="ARBA00023054"/>
    </source>
</evidence>
<organism evidence="6 7">
    <name type="scientific">Ancylostoma ceylanicum</name>
    <dbReference type="NCBI Taxonomy" id="53326"/>
    <lineage>
        <taxon>Eukaryota</taxon>
        <taxon>Metazoa</taxon>
        <taxon>Ecdysozoa</taxon>
        <taxon>Nematoda</taxon>
        <taxon>Chromadorea</taxon>
        <taxon>Rhabditida</taxon>
        <taxon>Rhabditina</taxon>
        <taxon>Rhabditomorpha</taxon>
        <taxon>Strongyloidea</taxon>
        <taxon>Ancylostomatidae</taxon>
        <taxon>Ancylostomatinae</taxon>
        <taxon>Ancylostoma</taxon>
    </lineage>
</organism>
<dbReference type="GO" id="GO:0007052">
    <property type="term" value="P:mitotic spindle organization"/>
    <property type="evidence" value="ECO:0007669"/>
    <property type="project" value="TreeGrafter"/>
</dbReference>
<keyword evidence="3" id="KW-0175">Coiled coil</keyword>
<feature type="domain" description="KIF21A/B second helical" evidence="5">
    <location>
        <begin position="133"/>
        <end position="295"/>
    </location>
</feature>
<dbReference type="GO" id="GO:0005874">
    <property type="term" value="C:microtubule"/>
    <property type="evidence" value="ECO:0007669"/>
    <property type="project" value="UniProtKB-KW"/>
</dbReference>
<keyword evidence="1" id="KW-0963">Cytoplasm</keyword>
<evidence type="ECO:0000259" key="5">
    <source>
        <dbReference type="Pfam" id="PF23203"/>
    </source>
</evidence>
<dbReference type="PANTHER" id="PTHR47969:SF28">
    <property type="entry name" value="KINESIN-LIKE PROTEIN KIF21B"/>
    <property type="match status" value="1"/>
</dbReference>
<evidence type="ECO:0000313" key="6">
    <source>
        <dbReference type="EMBL" id="EYC45837.1"/>
    </source>
</evidence>
<name>A0A016X2S0_9BILA</name>
<feature type="region of interest" description="Disordered" evidence="4">
    <location>
        <begin position="89"/>
        <end position="133"/>
    </location>
</feature>
<dbReference type="GO" id="GO:0005875">
    <property type="term" value="C:microtubule associated complex"/>
    <property type="evidence" value="ECO:0007669"/>
    <property type="project" value="TreeGrafter"/>
</dbReference>
<evidence type="ECO:0000256" key="1">
    <source>
        <dbReference type="ARBA" id="ARBA00022490"/>
    </source>
</evidence>
<evidence type="ECO:0000313" key="7">
    <source>
        <dbReference type="Proteomes" id="UP000024635"/>
    </source>
</evidence>
<dbReference type="GO" id="GO:0007018">
    <property type="term" value="P:microtubule-based movement"/>
    <property type="evidence" value="ECO:0007669"/>
    <property type="project" value="InterPro"/>
</dbReference>
<dbReference type="InterPro" id="IPR056532">
    <property type="entry name" value="KIF21A/B_hel_2"/>
</dbReference>
<evidence type="ECO:0000256" key="2">
    <source>
        <dbReference type="ARBA" id="ARBA00022701"/>
    </source>
</evidence>
<dbReference type="STRING" id="53326.A0A016X2S0"/>
<dbReference type="AlphaFoldDB" id="A0A016X2S0"/>
<accession>A0A016X2S0</accession>
<dbReference type="Proteomes" id="UP000024635">
    <property type="component" value="Unassembled WGS sequence"/>
</dbReference>
<protein>
    <recommendedName>
        <fullName evidence="5">KIF21A/B second helical domain-containing protein</fullName>
    </recommendedName>
</protein>
<dbReference type="InterPro" id="IPR027640">
    <property type="entry name" value="Kinesin-like_fam"/>
</dbReference>
<reference evidence="7" key="1">
    <citation type="journal article" date="2015" name="Nat. Genet.">
        <title>The genome and transcriptome of the zoonotic hookworm Ancylostoma ceylanicum identify infection-specific gene families.</title>
        <authorList>
            <person name="Schwarz E.M."/>
            <person name="Hu Y."/>
            <person name="Antoshechkin I."/>
            <person name="Miller M.M."/>
            <person name="Sternberg P.W."/>
            <person name="Aroian R.V."/>
        </authorList>
    </citation>
    <scope>NUCLEOTIDE SEQUENCE</scope>
    <source>
        <strain evidence="7">HY135</strain>
    </source>
</reference>
<dbReference type="OrthoDB" id="3176171at2759"/>
<dbReference type="EMBL" id="JARK01000015">
    <property type="protein sequence ID" value="EYC45837.1"/>
    <property type="molecule type" value="Genomic_DNA"/>
</dbReference>
<proteinExistence type="predicted"/>
<dbReference type="CDD" id="cd22248">
    <property type="entry name" value="Rcc_KIF21"/>
    <property type="match status" value="1"/>
</dbReference>